<dbReference type="Proteomes" id="UP001177769">
    <property type="component" value="Chromosome"/>
</dbReference>
<dbReference type="SUPFAM" id="SSF159888">
    <property type="entry name" value="YdhG-like"/>
    <property type="match status" value="1"/>
</dbReference>
<feature type="domain" description="YdhG-like" evidence="1">
    <location>
        <begin position="23"/>
        <end position="126"/>
    </location>
</feature>
<reference evidence="2" key="1">
    <citation type="submission" date="2023-01" db="EMBL/GenBank/DDBJ databases">
        <title>Whole genome sequence of Paucibacter sp. S2-9 isolated from pond sediment.</title>
        <authorList>
            <person name="Jung J.Y."/>
        </authorList>
    </citation>
    <scope>NUCLEOTIDE SEQUENCE</scope>
    <source>
        <strain evidence="2">S2-9</strain>
    </source>
</reference>
<evidence type="ECO:0000259" key="1">
    <source>
        <dbReference type="Pfam" id="PF08818"/>
    </source>
</evidence>
<dbReference type="InterPro" id="IPR014922">
    <property type="entry name" value="YdhG-like"/>
</dbReference>
<sequence length="129" mass="14139">MPAAQHERAAVDAFMAALEHAHKPAIEALRQAMLAADASISEGIKWNAPSFRTREWFATTHLRAKLGLGLILHRGAKVRSSPGPQLEDPTGRLRWLGQDRAQLLYADAADLRAGTPALQALVRDWIKSV</sequence>
<accession>A0AA95NIX4</accession>
<dbReference type="Gene3D" id="3.90.1150.200">
    <property type="match status" value="1"/>
</dbReference>
<dbReference type="AlphaFoldDB" id="A0AA95NIX4"/>
<dbReference type="RefSeq" id="WP_285231459.1">
    <property type="nucleotide sequence ID" value="NZ_CP116346.1"/>
</dbReference>
<dbReference type="EMBL" id="CP116346">
    <property type="protein sequence ID" value="WIT10391.1"/>
    <property type="molecule type" value="Genomic_DNA"/>
</dbReference>
<dbReference type="Pfam" id="PF08818">
    <property type="entry name" value="DUF1801"/>
    <property type="match status" value="1"/>
</dbReference>
<organism evidence="2 3">
    <name type="scientific">Paucibacter sediminis</name>
    <dbReference type="NCBI Taxonomy" id="3019553"/>
    <lineage>
        <taxon>Bacteria</taxon>
        <taxon>Pseudomonadati</taxon>
        <taxon>Pseudomonadota</taxon>
        <taxon>Betaproteobacteria</taxon>
        <taxon>Burkholderiales</taxon>
        <taxon>Sphaerotilaceae</taxon>
        <taxon>Roseateles</taxon>
    </lineage>
</organism>
<dbReference type="KEGG" id="pais:PFX98_15905"/>
<gene>
    <name evidence="2" type="ORF">PFX98_15905</name>
</gene>
<keyword evidence="3" id="KW-1185">Reference proteome</keyword>
<name>A0AA95NIX4_9BURK</name>
<evidence type="ECO:0000313" key="3">
    <source>
        <dbReference type="Proteomes" id="UP001177769"/>
    </source>
</evidence>
<proteinExistence type="predicted"/>
<evidence type="ECO:0000313" key="2">
    <source>
        <dbReference type="EMBL" id="WIT10391.1"/>
    </source>
</evidence>
<protein>
    <submittedName>
        <fullName evidence="2">DUF1801 domain-containing protein</fullName>
    </submittedName>
</protein>